<feature type="transmembrane region" description="Helical" evidence="1">
    <location>
        <begin position="6"/>
        <end position="26"/>
    </location>
</feature>
<proteinExistence type="predicted"/>
<evidence type="ECO:0000256" key="1">
    <source>
        <dbReference type="SAM" id="Phobius"/>
    </source>
</evidence>
<gene>
    <name evidence="2" type="ORF">A4A49_51501</name>
</gene>
<organism evidence="2 3">
    <name type="scientific">Nicotiana attenuata</name>
    <name type="common">Coyote tobacco</name>
    <dbReference type="NCBI Taxonomy" id="49451"/>
    <lineage>
        <taxon>Eukaryota</taxon>
        <taxon>Viridiplantae</taxon>
        <taxon>Streptophyta</taxon>
        <taxon>Embryophyta</taxon>
        <taxon>Tracheophyta</taxon>
        <taxon>Spermatophyta</taxon>
        <taxon>Magnoliopsida</taxon>
        <taxon>eudicotyledons</taxon>
        <taxon>Gunneridae</taxon>
        <taxon>Pentapetalae</taxon>
        <taxon>asterids</taxon>
        <taxon>lamiids</taxon>
        <taxon>Solanales</taxon>
        <taxon>Solanaceae</taxon>
        <taxon>Nicotianoideae</taxon>
        <taxon>Nicotianeae</taxon>
        <taxon>Nicotiana</taxon>
    </lineage>
</organism>
<dbReference type="EMBL" id="MJEQ01037193">
    <property type="protein sequence ID" value="OIS96921.1"/>
    <property type="molecule type" value="Genomic_DNA"/>
</dbReference>
<keyword evidence="1" id="KW-0472">Membrane</keyword>
<dbReference type="Proteomes" id="UP000187609">
    <property type="component" value="Unassembled WGS sequence"/>
</dbReference>
<feature type="non-terminal residue" evidence="2">
    <location>
        <position position="1"/>
    </location>
</feature>
<accession>A0A1J6HX15</accession>
<comment type="caution">
    <text evidence="2">The sequence shown here is derived from an EMBL/GenBank/DDBJ whole genome shotgun (WGS) entry which is preliminary data.</text>
</comment>
<dbReference type="AlphaFoldDB" id="A0A1J6HX15"/>
<keyword evidence="1" id="KW-0812">Transmembrane</keyword>
<sequence length="64" mass="7428">LEFQLLILSLILFFPVSSNWGILLLWPWKSLPAQNGQTEVDRGFPKIYHANCCVMAHSFCRFDD</sequence>
<reference evidence="2" key="1">
    <citation type="submission" date="2016-11" db="EMBL/GenBank/DDBJ databases">
        <title>The genome of Nicotiana attenuata.</title>
        <authorList>
            <person name="Xu S."/>
            <person name="Brockmoeller T."/>
            <person name="Gaquerel E."/>
            <person name="Navarro A."/>
            <person name="Kuhl H."/>
            <person name="Gase K."/>
            <person name="Ling Z."/>
            <person name="Zhou W."/>
            <person name="Kreitzer C."/>
            <person name="Stanke M."/>
            <person name="Tang H."/>
            <person name="Lyons E."/>
            <person name="Pandey P."/>
            <person name="Pandey S.P."/>
            <person name="Timmermann B."/>
            <person name="Baldwin I.T."/>
        </authorList>
    </citation>
    <scope>NUCLEOTIDE SEQUENCE [LARGE SCALE GENOMIC DNA]</scope>
    <source>
        <strain evidence="2">UT</strain>
    </source>
</reference>
<keyword evidence="1" id="KW-1133">Transmembrane helix</keyword>
<evidence type="ECO:0000313" key="3">
    <source>
        <dbReference type="Proteomes" id="UP000187609"/>
    </source>
</evidence>
<protein>
    <submittedName>
        <fullName evidence="2">Uncharacterized protein</fullName>
    </submittedName>
</protein>
<name>A0A1J6HX15_NICAT</name>
<keyword evidence="3" id="KW-1185">Reference proteome</keyword>
<evidence type="ECO:0000313" key="2">
    <source>
        <dbReference type="EMBL" id="OIS96921.1"/>
    </source>
</evidence>